<keyword evidence="3" id="KW-1185">Reference proteome</keyword>
<dbReference type="Pfam" id="PF09844">
    <property type="entry name" value="DUF2071"/>
    <property type="match status" value="1"/>
</dbReference>
<comment type="caution">
    <text evidence="2">The sequence shown here is derived from an EMBL/GenBank/DDBJ whole genome shotgun (WGS) entry which is preliminary data.</text>
</comment>
<organism evidence="2 3">
    <name type="scientific">Kitasatospora terrestris</name>
    <dbReference type="NCBI Taxonomy" id="258051"/>
    <lineage>
        <taxon>Bacteria</taxon>
        <taxon>Bacillati</taxon>
        <taxon>Actinomycetota</taxon>
        <taxon>Actinomycetes</taxon>
        <taxon>Kitasatosporales</taxon>
        <taxon>Streptomycetaceae</taxon>
        <taxon>Kitasatospora</taxon>
    </lineage>
</organism>
<accession>A0ABP9DC27</accession>
<proteinExistence type="predicted"/>
<evidence type="ECO:0000256" key="1">
    <source>
        <dbReference type="SAM" id="MobiDB-lite"/>
    </source>
</evidence>
<reference evidence="3" key="1">
    <citation type="journal article" date="2019" name="Int. J. Syst. Evol. Microbiol.">
        <title>The Global Catalogue of Microorganisms (GCM) 10K type strain sequencing project: providing services to taxonomists for standard genome sequencing and annotation.</title>
        <authorList>
            <consortium name="The Broad Institute Genomics Platform"/>
            <consortium name="The Broad Institute Genome Sequencing Center for Infectious Disease"/>
            <person name="Wu L."/>
            <person name="Ma J."/>
        </authorList>
    </citation>
    <scope>NUCLEOTIDE SEQUENCE [LARGE SCALE GENOMIC DNA]</scope>
    <source>
        <strain evidence="3">JCM 13006</strain>
    </source>
</reference>
<dbReference type="Proteomes" id="UP001501752">
    <property type="component" value="Unassembled WGS sequence"/>
</dbReference>
<dbReference type="InterPro" id="IPR018644">
    <property type="entry name" value="DUF2071"/>
</dbReference>
<sequence length="89" mass="9730">MSRLLLARTVSALAESRFEETKLHAYVRELGGRDGLWFFSLHATDPFVVLAADALGSGSTNRRPTSSTPAARPPTGCAWRRVSARCRPT</sequence>
<protein>
    <recommendedName>
        <fullName evidence="4">PPM-type phosphatase domain-containing protein</fullName>
    </recommendedName>
</protein>
<evidence type="ECO:0008006" key="4">
    <source>
        <dbReference type="Google" id="ProtNLM"/>
    </source>
</evidence>
<evidence type="ECO:0000313" key="3">
    <source>
        <dbReference type="Proteomes" id="UP001501752"/>
    </source>
</evidence>
<evidence type="ECO:0000313" key="2">
    <source>
        <dbReference type="EMBL" id="GAA4834007.1"/>
    </source>
</evidence>
<name>A0ABP9DC27_9ACTN</name>
<gene>
    <name evidence="2" type="ORF">GCM10023235_05660</name>
</gene>
<dbReference type="EMBL" id="BAABIS010000001">
    <property type="protein sequence ID" value="GAA4834007.1"/>
    <property type="molecule type" value="Genomic_DNA"/>
</dbReference>
<feature type="compositionally biased region" description="Low complexity" evidence="1">
    <location>
        <begin position="62"/>
        <end position="75"/>
    </location>
</feature>
<feature type="region of interest" description="Disordered" evidence="1">
    <location>
        <begin position="57"/>
        <end position="89"/>
    </location>
</feature>